<reference evidence="7" key="1">
    <citation type="submission" date="2022-07" db="EMBL/GenBank/DDBJ databases">
        <title>First report of Bartonella spp. in marsupials in Brazil, with a description of Bartonella harrusi sp. nov. and new proposal for taxonomic reclassification of species of the genus Bartonella.</title>
        <authorList>
            <person name="Amaral R.B."/>
        </authorList>
    </citation>
    <scope>NUCLEOTIDE SEQUENCE</scope>
    <source>
        <strain evidence="7">117A</strain>
    </source>
</reference>
<feature type="domain" description="C-type lysozyme inhibitor" evidence="6">
    <location>
        <begin position="46"/>
        <end position="115"/>
    </location>
</feature>
<accession>A0ABY5ESW5</accession>
<dbReference type="RefSeq" id="WP_254770277.1">
    <property type="nucleotide sequence ID" value="NZ_CP101114.1"/>
</dbReference>
<keyword evidence="8" id="KW-1185">Reference proteome</keyword>
<evidence type="ECO:0000256" key="3">
    <source>
        <dbReference type="ARBA" id="ARBA00023139"/>
    </source>
</evidence>
<sequence length="132" mass="14960">MKKTFFYLRFFATLILSLFSSISVFAGSLVIEVPDTPEPTTETVTYKCEMGTKKEHVEATYHNAGEISLVDLKWNGKRIIASNVIAASGAKYAGAEYIWWTTKNEASFYNLINDPKEENPFLCTKEEEQDTK</sequence>
<feature type="chain" id="PRO_5045464997" evidence="5">
    <location>
        <begin position="27"/>
        <end position="132"/>
    </location>
</feature>
<keyword evidence="1 5" id="KW-0732">Signal</keyword>
<evidence type="ECO:0000256" key="5">
    <source>
        <dbReference type="SAM" id="SignalP"/>
    </source>
</evidence>
<organism evidence="7 8">
    <name type="scientific">Bartonella harrusi</name>
    <dbReference type="NCBI Taxonomy" id="2961895"/>
    <lineage>
        <taxon>Bacteria</taxon>
        <taxon>Pseudomonadati</taxon>
        <taxon>Pseudomonadota</taxon>
        <taxon>Alphaproteobacteria</taxon>
        <taxon>Hyphomicrobiales</taxon>
        <taxon>Bartonellaceae</taxon>
        <taxon>Bartonella</taxon>
    </lineage>
</organism>
<dbReference type="Pfam" id="PF09864">
    <property type="entry name" value="MliC"/>
    <property type="match status" value="1"/>
</dbReference>
<dbReference type="Gene3D" id="2.40.128.200">
    <property type="match status" value="1"/>
</dbReference>
<name>A0ABY5ESW5_9HYPH</name>
<evidence type="ECO:0000259" key="6">
    <source>
        <dbReference type="Pfam" id="PF09864"/>
    </source>
</evidence>
<keyword evidence="2" id="KW-0472">Membrane</keyword>
<dbReference type="InterPro" id="IPR018660">
    <property type="entry name" value="MliC"/>
</dbReference>
<evidence type="ECO:0000313" key="7">
    <source>
        <dbReference type="EMBL" id="UTO28372.1"/>
    </source>
</evidence>
<keyword evidence="3" id="KW-0564">Palmitate</keyword>
<dbReference type="EMBL" id="CP101114">
    <property type="protein sequence ID" value="UTO28372.1"/>
    <property type="molecule type" value="Genomic_DNA"/>
</dbReference>
<feature type="signal peptide" evidence="5">
    <location>
        <begin position="1"/>
        <end position="26"/>
    </location>
</feature>
<evidence type="ECO:0000256" key="1">
    <source>
        <dbReference type="ARBA" id="ARBA00022729"/>
    </source>
</evidence>
<dbReference type="SUPFAM" id="SSF141488">
    <property type="entry name" value="YdhA-like"/>
    <property type="match status" value="1"/>
</dbReference>
<dbReference type="InterPro" id="IPR036328">
    <property type="entry name" value="MliC_sf"/>
</dbReference>
<protein>
    <submittedName>
        <fullName evidence="7">MliC family protein</fullName>
    </submittedName>
</protein>
<evidence type="ECO:0000256" key="4">
    <source>
        <dbReference type="ARBA" id="ARBA00023288"/>
    </source>
</evidence>
<evidence type="ECO:0000256" key="2">
    <source>
        <dbReference type="ARBA" id="ARBA00023136"/>
    </source>
</evidence>
<dbReference type="Proteomes" id="UP001059475">
    <property type="component" value="Chromosome"/>
</dbReference>
<proteinExistence type="predicted"/>
<gene>
    <name evidence="7" type="ORF">NMK50_09655</name>
</gene>
<keyword evidence="4" id="KW-0449">Lipoprotein</keyword>
<evidence type="ECO:0000313" key="8">
    <source>
        <dbReference type="Proteomes" id="UP001059475"/>
    </source>
</evidence>